<dbReference type="PANTHER" id="PTHR43058:SF1">
    <property type="entry name" value="DUF427 DOMAIN-CONTAINING PROTEIN"/>
    <property type="match status" value="1"/>
</dbReference>
<dbReference type="InterPro" id="IPR007361">
    <property type="entry name" value="DUF427"/>
</dbReference>
<gene>
    <name evidence="2" type="ORF">DSL72_009514</name>
</gene>
<evidence type="ECO:0000313" key="2">
    <source>
        <dbReference type="EMBL" id="QSZ37416.1"/>
    </source>
</evidence>
<sequence>MPPELPRLNVQSFPRPPLMEKTPRHLIVRYQGQTIAETKDAYWVLETHHSPTYYLPVTSLSPNFRLTPTTKSTFCEYKGWATYYSISLPLPSASSRSPQKHEISNRIWSYQSPTPQYEALKGHVSFYTGPWHCFVDGEKVVPQPGDFYGGWTTSELDGLVKGSAETRWM</sequence>
<dbReference type="PANTHER" id="PTHR43058">
    <property type="entry name" value="SLR0655 PROTEIN"/>
    <property type="match status" value="1"/>
</dbReference>
<evidence type="ECO:0000313" key="3">
    <source>
        <dbReference type="Proteomes" id="UP000672032"/>
    </source>
</evidence>
<dbReference type="InterPro" id="IPR038694">
    <property type="entry name" value="DUF427_sf"/>
</dbReference>
<protein>
    <recommendedName>
        <fullName evidence="1">DUF427 domain-containing protein</fullName>
    </recommendedName>
</protein>
<name>A0A8A3PRK8_9HELO</name>
<feature type="domain" description="DUF427" evidence="1">
    <location>
        <begin position="28"/>
        <end position="128"/>
    </location>
</feature>
<dbReference type="Gene3D" id="2.170.150.40">
    <property type="entry name" value="Domain of unknown function (DUF427)"/>
    <property type="match status" value="1"/>
</dbReference>
<dbReference type="OrthoDB" id="18996at2759"/>
<proteinExistence type="predicted"/>
<organism evidence="2 3">
    <name type="scientific">Monilinia vaccinii-corymbosi</name>
    <dbReference type="NCBI Taxonomy" id="61207"/>
    <lineage>
        <taxon>Eukaryota</taxon>
        <taxon>Fungi</taxon>
        <taxon>Dikarya</taxon>
        <taxon>Ascomycota</taxon>
        <taxon>Pezizomycotina</taxon>
        <taxon>Leotiomycetes</taxon>
        <taxon>Helotiales</taxon>
        <taxon>Sclerotiniaceae</taxon>
        <taxon>Monilinia</taxon>
    </lineage>
</organism>
<dbReference type="EMBL" id="CP063412">
    <property type="protein sequence ID" value="QSZ37416.1"/>
    <property type="molecule type" value="Genomic_DNA"/>
</dbReference>
<dbReference type="AlphaFoldDB" id="A0A8A3PRK8"/>
<accession>A0A8A3PRK8</accession>
<dbReference type="Pfam" id="PF04248">
    <property type="entry name" value="NTP_transf_9"/>
    <property type="match status" value="1"/>
</dbReference>
<dbReference type="Proteomes" id="UP000672032">
    <property type="component" value="Chromosome 8"/>
</dbReference>
<evidence type="ECO:0000259" key="1">
    <source>
        <dbReference type="Pfam" id="PF04248"/>
    </source>
</evidence>
<keyword evidence="3" id="KW-1185">Reference proteome</keyword>
<reference evidence="2" key="1">
    <citation type="submission" date="2020-10" db="EMBL/GenBank/DDBJ databases">
        <title>Genome Sequence of Monilinia vaccinii-corymbosi Sheds Light on Mummy Berry Disease Infection of Blueberry and Mating Type.</title>
        <authorList>
            <person name="Yow A.G."/>
            <person name="Zhang Y."/>
            <person name="Bansal K."/>
            <person name="Eacker S.M."/>
            <person name="Sullivan S."/>
            <person name="Liachko I."/>
            <person name="Cubeta M.A."/>
            <person name="Rollins J.A."/>
            <person name="Ashrafi H."/>
        </authorList>
    </citation>
    <scope>NUCLEOTIDE SEQUENCE</scope>
    <source>
        <strain evidence="2">RL-1</strain>
    </source>
</reference>